<dbReference type="EMBL" id="LCWV01000011">
    <property type="protein sequence ID" value="PWI69758.1"/>
    <property type="molecule type" value="Genomic_DNA"/>
</dbReference>
<reference evidence="3" key="1">
    <citation type="submission" date="2015-05" db="EMBL/GenBank/DDBJ databases">
        <authorList>
            <person name="Wang D.B."/>
            <person name="Wang M."/>
        </authorList>
    </citation>
    <scope>NUCLEOTIDE SEQUENCE</scope>
    <source>
        <strain evidence="3">36-1</strain>
    </source>
</reference>
<evidence type="ECO:0000313" key="2">
    <source>
        <dbReference type="EMBL" id="KAK4093594.1"/>
    </source>
</evidence>
<evidence type="ECO:0000313" key="3">
    <source>
        <dbReference type="EMBL" id="PWI69758.1"/>
    </source>
</evidence>
<organism evidence="3 4">
    <name type="scientific">Purpureocillium lilacinum</name>
    <name type="common">Paecilomyces lilacinus</name>
    <dbReference type="NCBI Taxonomy" id="33203"/>
    <lineage>
        <taxon>Eukaryota</taxon>
        <taxon>Fungi</taxon>
        <taxon>Dikarya</taxon>
        <taxon>Ascomycota</taxon>
        <taxon>Pezizomycotina</taxon>
        <taxon>Sordariomycetes</taxon>
        <taxon>Hypocreomycetidae</taxon>
        <taxon>Hypocreales</taxon>
        <taxon>Ophiocordycipitaceae</taxon>
        <taxon>Purpureocillium</taxon>
    </lineage>
</organism>
<evidence type="ECO:0000313" key="4">
    <source>
        <dbReference type="Proteomes" id="UP000245956"/>
    </source>
</evidence>
<name>A0A2U3E5G9_PURLI</name>
<evidence type="ECO:0000256" key="1">
    <source>
        <dbReference type="SAM" id="MobiDB-lite"/>
    </source>
</evidence>
<dbReference type="EMBL" id="JAWRVI010000005">
    <property type="protein sequence ID" value="KAK4093594.1"/>
    <property type="molecule type" value="Genomic_DNA"/>
</dbReference>
<keyword evidence="5" id="KW-1185">Reference proteome</keyword>
<reference evidence="2 5" key="4">
    <citation type="journal article" date="2024" name="Microbiol. Resour. Announc.">
        <title>Genome annotations for the ascomycete fungi Trichoderma harzianum, Trichoderma aggressivum, and Purpureocillium lilacinum.</title>
        <authorList>
            <person name="Beijen E.P.W."/>
            <person name="Ohm R.A."/>
        </authorList>
    </citation>
    <scope>NUCLEOTIDE SEQUENCE [LARGE SCALE GENOMIC DNA]</scope>
    <source>
        <strain evidence="2 5">CBS 150709</strain>
    </source>
</reference>
<feature type="compositionally biased region" description="Basic and acidic residues" evidence="1">
    <location>
        <begin position="223"/>
        <end position="232"/>
    </location>
</feature>
<proteinExistence type="predicted"/>
<gene>
    <name evidence="3" type="ORF">PCL_00670</name>
    <name evidence="2" type="ORF">Purlil1_1928</name>
</gene>
<dbReference type="AlphaFoldDB" id="A0A2U3E5G9"/>
<protein>
    <submittedName>
        <fullName evidence="3">Uncharacterized protein</fullName>
    </submittedName>
</protein>
<sequence length="232" mass="25112">MGMTLRYPPLWHCEAFPAKNVVQKRKPSLRCGSWRALTLMRTRPTTAFIVQVAPPGGPFMSPPRPVASLEASWATEEPQTVDVNGSWPLVVGEPGAGQSCSEAACCFFVLGSALVHTILFPSKHDDQDIPHLMSKRTTAWLFRRAMIAAQQTSSIVVGTLGCRSETPSRVLAACDSRGSPVQSGLKRRNAVAPGRGPPATQWDHVNAGADQPLPTIPRPVASRRVEDRARAD</sequence>
<dbReference type="Proteomes" id="UP000245956">
    <property type="component" value="Unassembled WGS sequence"/>
</dbReference>
<evidence type="ECO:0000313" key="5">
    <source>
        <dbReference type="Proteomes" id="UP001287286"/>
    </source>
</evidence>
<accession>A0A2U3E5G9</accession>
<comment type="caution">
    <text evidence="3">The sequence shown here is derived from an EMBL/GenBank/DDBJ whole genome shotgun (WGS) entry which is preliminary data.</text>
</comment>
<reference evidence="3 4" key="2">
    <citation type="journal article" date="2016" name="Front. Microbiol.">
        <title>Genome and transcriptome sequences reveal the specific parasitism of the nematophagous Purpureocillium lilacinum 36-1.</title>
        <authorList>
            <person name="Xie J."/>
            <person name="Li S."/>
            <person name="Mo C."/>
            <person name="Xiao X."/>
            <person name="Peng D."/>
            <person name="Wang G."/>
            <person name="Xiao Y."/>
        </authorList>
    </citation>
    <scope>NUCLEOTIDE SEQUENCE [LARGE SCALE GENOMIC DNA]</scope>
    <source>
        <strain evidence="3 4">36-1</strain>
    </source>
</reference>
<reference evidence="2" key="3">
    <citation type="submission" date="2023-11" db="EMBL/GenBank/DDBJ databases">
        <authorList>
            <person name="Beijen E."/>
            <person name="Ohm R.A."/>
        </authorList>
    </citation>
    <scope>NUCLEOTIDE SEQUENCE</scope>
    <source>
        <strain evidence="2">CBS 150709</strain>
    </source>
</reference>
<dbReference type="Proteomes" id="UP001287286">
    <property type="component" value="Unassembled WGS sequence"/>
</dbReference>
<feature type="region of interest" description="Disordered" evidence="1">
    <location>
        <begin position="181"/>
        <end position="232"/>
    </location>
</feature>